<keyword evidence="7" id="KW-0472">Membrane</keyword>
<dbReference type="Gene3D" id="3.30.870.10">
    <property type="entry name" value="Endonuclease Chain A"/>
    <property type="match status" value="2"/>
</dbReference>
<gene>
    <name evidence="9" type="ORF">AZ78_0072</name>
</gene>
<dbReference type="InterPro" id="IPR051406">
    <property type="entry name" value="PLD_domain"/>
</dbReference>
<dbReference type="OrthoDB" id="92272at2"/>
<evidence type="ECO:0000259" key="8">
    <source>
        <dbReference type="PROSITE" id="PS50035"/>
    </source>
</evidence>
<dbReference type="CDD" id="cd09130">
    <property type="entry name" value="PLDc_unchar2_2"/>
    <property type="match status" value="1"/>
</dbReference>
<dbReference type="InterPro" id="IPR001736">
    <property type="entry name" value="PLipase_D/transphosphatidylase"/>
</dbReference>
<dbReference type="EC" id="3.1.4.4" evidence="3"/>
<evidence type="ECO:0000313" key="10">
    <source>
        <dbReference type="Proteomes" id="UP000023435"/>
    </source>
</evidence>
<dbReference type="GO" id="GO:0016891">
    <property type="term" value="F:RNA endonuclease activity producing 5'-phosphomonoesters, hydrolytic mechanism"/>
    <property type="evidence" value="ECO:0007669"/>
    <property type="project" value="TreeGrafter"/>
</dbReference>
<protein>
    <recommendedName>
        <fullName evidence="3">phospholipase D</fullName>
        <ecNumber evidence="3">3.1.4.4</ecNumber>
    </recommendedName>
</protein>
<comment type="similarity">
    <text evidence="2">Belongs to the phospholipase D family.</text>
</comment>
<keyword evidence="4" id="KW-0378">Hydrolase</keyword>
<organism evidence="9 10">
    <name type="scientific">Lysobacter capsici AZ78</name>
    <dbReference type="NCBI Taxonomy" id="1444315"/>
    <lineage>
        <taxon>Bacteria</taxon>
        <taxon>Pseudomonadati</taxon>
        <taxon>Pseudomonadota</taxon>
        <taxon>Gammaproteobacteria</taxon>
        <taxon>Lysobacterales</taxon>
        <taxon>Lysobacteraceae</taxon>
        <taxon>Lysobacter</taxon>
    </lineage>
</organism>
<evidence type="ECO:0000256" key="4">
    <source>
        <dbReference type="ARBA" id="ARBA00022801"/>
    </source>
</evidence>
<evidence type="ECO:0000256" key="3">
    <source>
        <dbReference type="ARBA" id="ARBA00012027"/>
    </source>
</evidence>
<dbReference type="GO" id="GO:0016042">
    <property type="term" value="P:lipid catabolic process"/>
    <property type="evidence" value="ECO:0007669"/>
    <property type="project" value="UniProtKB-KW"/>
</dbReference>
<keyword evidence="10" id="KW-1185">Reference proteome</keyword>
<feature type="transmembrane region" description="Helical" evidence="7">
    <location>
        <begin position="23"/>
        <end position="40"/>
    </location>
</feature>
<dbReference type="SUPFAM" id="SSF56024">
    <property type="entry name" value="Phospholipase D/nuclease"/>
    <property type="match status" value="2"/>
</dbReference>
<dbReference type="Pfam" id="PF13091">
    <property type="entry name" value="PLDc_2"/>
    <property type="match status" value="1"/>
</dbReference>
<comment type="catalytic activity">
    <reaction evidence="1">
        <text>a 1,2-diacyl-sn-glycero-3-phosphocholine + H2O = a 1,2-diacyl-sn-glycero-3-phosphate + choline + H(+)</text>
        <dbReference type="Rhea" id="RHEA:14445"/>
        <dbReference type="ChEBI" id="CHEBI:15354"/>
        <dbReference type="ChEBI" id="CHEBI:15377"/>
        <dbReference type="ChEBI" id="CHEBI:15378"/>
        <dbReference type="ChEBI" id="CHEBI:57643"/>
        <dbReference type="ChEBI" id="CHEBI:58608"/>
        <dbReference type="EC" id="3.1.4.4"/>
    </reaction>
</comment>
<dbReference type="InterPro" id="IPR025202">
    <property type="entry name" value="PLD-like_dom"/>
</dbReference>
<reference evidence="9 10" key="1">
    <citation type="journal article" date="2014" name="Genome Announc.">
        <title>Draft Genome Sequence of Lysobacter capsici AZ78, a Bacterium Antagonistic to Plant-Pathogenic Oomycetes.</title>
        <authorList>
            <person name="Puopolo G."/>
            <person name="Sonego P."/>
            <person name="Engelen K."/>
            <person name="Pertot I."/>
        </authorList>
    </citation>
    <scope>NUCLEOTIDE SEQUENCE [LARGE SCALE GENOMIC DNA]</scope>
    <source>
        <strain evidence="9 10">AZ78</strain>
    </source>
</reference>
<dbReference type="PANTHER" id="PTHR43856:SF1">
    <property type="entry name" value="MITOCHONDRIAL CARDIOLIPIN HYDROLASE"/>
    <property type="match status" value="1"/>
</dbReference>
<evidence type="ECO:0000313" key="9">
    <source>
        <dbReference type="EMBL" id="KWS02528.1"/>
    </source>
</evidence>
<dbReference type="GO" id="GO:0004630">
    <property type="term" value="F:phospholipase D activity"/>
    <property type="evidence" value="ECO:0007669"/>
    <property type="project" value="UniProtKB-EC"/>
</dbReference>
<dbReference type="EMBL" id="JAJA02000001">
    <property type="protein sequence ID" value="KWS02528.1"/>
    <property type="molecule type" value="Genomic_DNA"/>
</dbReference>
<name>A0A125U0A3_9GAMM</name>
<comment type="caution">
    <text evidence="9">The sequence shown here is derived from an EMBL/GenBank/DDBJ whole genome shotgun (WGS) entry which is preliminary data.</text>
</comment>
<keyword evidence="5" id="KW-0442">Lipid degradation</keyword>
<proteinExistence type="inferred from homology"/>
<dbReference type="PANTHER" id="PTHR43856">
    <property type="entry name" value="CARDIOLIPIN HYDROLASE"/>
    <property type="match status" value="1"/>
</dbReference>
<keyword evidence="6" id="KW-0443">Lipid metabolism</keyword>
<dbReference type="RefSeq" id="WP_082723355.1">
    <property type="nucleotide sequence ID" value="NZ_JAJA02000001.1"/>
</dbReference>
<keyword evidence="7" id="KW-0812">Transmembrane</keyword>
<evidence type="ECO:0000256" key="7">
    <source>
        <dbReference type="SAM" id="Phobius"/>
    </source>
</evidence>
<accession>A0A125U0A3</accession>
<evidence type="ECO:0000256" key="2">
    <source>
        <dbReference type="ARBA" id="ARBA00008664"/>
    </source>
</evidence>
<evidence type="ECO:0000256" key="6">
    <source>
        <dbReference type="ARBA" id="ARBA00023098"/>
    </source>
</evidence>
<evidence type="ECO:0000256" key="1">
    <source>
        <dbReference type="ARBA" id="ARBA00000798"/>
    </source>
</evidence>
<evidence type="ECO:0000256" key="5">
    <source>
        <dbReference type="ARBA" id="ARBA00022963"/>
    </source>
</evidence>
<dbReference type="AlphaFoldDB" id="A0A125U0A3"/>
<keyword evidence="7" id="KW-1133">Transmembrane helix</keyword>
<dbReference type="Proteomes" id="UP000023435">
    <property type="component" value="Unassembled WGS sequence"/>
</dbReference>
<sequence length="496" mass="54055">MSEDVAAIDSPPPRRLRRWLKRASALLLVAWIAMGAYQAYKPLPPGISQAGPLRGATDVALLTDITWVDAANQRHSDQHVFDETLRLIGQAQQVIVADQFLFNDFGSHGGEVGYRKLSQQLTDALIARKRAVPQLHAVLITDPINTVYGGLPSPRLDALRAAGVEVVITDLRRLRTPNPAWSGLWHLCCSWAGNNDRDGWIANPLGPGKVTLRSWLSLLNLNANHRKTLVVDQGDTWTALVASANPHDASSLHGNVALRFSGAAALDLLASERAVVALSGASWPQGLPTSVPPDSIVDTTSAPRVQILTEARIRDGLQAAIDGAHGGDRIDIAVFYFSHRRLIDAVIAAHKRGVGVRVLLDPNEDAFGRKKNGVPNRQVASELHAAGVPLRWCDTHGEQCHAKLLLRSDRDGGIELIAGSANYTRRNLDDYNLESSARVVAESDAPVARQAAEYFEQSWSNGAGRGISADYPRYADESQWRKLWYRFSEASGLSSF</sequence>
<feature type="domain" description="PLD phosphodiesterase" evidence="8">
    <location>
        <begin position="220"/>
        <end position="250"/>
    </location>
</feature>
<dbReference type="PROSITE" id="PS50035">
    <property type="entry name" value="PLD"/>
    <property type="match status" value="1"/>
</dbReference>
<dbReference type="GO" id="GO:0006793">
    <property type="term" value="P:phosphorus metabolic process"/>
    <property type="evidence" value="ECO:0007669"/>
    <property type="project" value="UniProtKB-ARBA"/>
</dbReference>